<dbReference type="InterPro" id="IPR048147">
    <property type="entry name" value="CBO0543-like"/>
</dbReference>
<reference evidence="2 3" key="1">
    <citation type="journal article" date="2021" name="Microorganisms">
        <title>Bacterial Dimethylsulfoniopropionate Biosynthesis in the East China Sea.</title>
        <authorList>
            <person name="Liu J."/>
            <person name="Zhang Y."/>
            <person name="Liu J."/>
            <person name="Zhong H."/>
            <person name="Williams B.T."/>
            <person name="Zheng Y."/>
            <person name="Curson A.R.J."/>
            <person name="Sun C."/>
            <person name="Sun H."/>
            <person name="Song D."/>
            <person name="Wagner Mackenzie B."/>
            <person name="Bermejo Martinez A."/>
            <person name="Todd J.D."/>
            <person name="Zhang X.H."/>
        </authorList>
    </citation>
    <scope>NUCLEOTIDE SEQUENCE [LARGE SCALE GENOMIC DNA]</scope>
    <source>
        <strain evidence="2 3">ESS08</strain>
    </source>
</reference>
<keyword evidence="1" id="KW-1133">Transmembrane helix</keyword>
<accession>A0A944CP95</accession>
<keyword evidence="1" id="KW-0472">Membrane</keyword>
<evidence type="ECO:0000256" key="1">
    <source>
        <dbReference type="SAM" id="Phobius"/>
    </source>
</evidence>
<dbReference type="AlphaFoldDB" id="A0A944CP95"/>
<gene>
    <name evidence="2" type="ORF">DYI25_18010</name>
</gene>
<feature type="transmembrane region" description="Helical" evidence="1">
    <location>
        <begin position="99"/>
        <end position="121"/>
    </location>
</feature>
<protein>
    <submittedName>
        <fullName evidence="2">Uncharacterized protein</fullName>
    </submittedName>
</protein>
<feature type="transmembrane region" description="Helical" evidence="1">
    <location>
        <begin position="151"/>
        <end position="168"/>
    </location>
</feature>
<proteinExistence type="predicted"/>
<keyword evidence="3" id="KW-1185">Reference proteome</keyword>
<name>A0A944CP95_9BACI</name>
<comment type="caution">
    <text evidence="2">The sequence shown here is derived from an EMBL/GenBank/DDBJ whole genome shotgun (WGS) entry which is preliminary data.</text>
</comment>
<dbReference type="Proteomes" id="UP000761411">
    <property type="component" value="Unassembled WGS sequence"/>
</dbReference>
<keyword evidence="1" id="KW-0812">Transmembrane</keyword>
<dbReference type="NCBIfam" id="NF041644">
    <property type="entry name" value="CBO0543_fam"/>
    <property type="match status" value="1"/>
</dbReference>
<feature type="transmembrane region" description="Helical" evidence="1">
    <location>
        <begin position="26"/>
        <end position="44"/>
    </location>
</feature>
<feature type="transmembrane region" description="Helical" evidence="1">
    <location>
        <begin position="127"/>
        <end position="144"/>
    </location>
</feature>
<dbReference type="RefSeq" id="WP_213371538.1">
    <property type="nucleotide sequence ID" value="NZ_QTKX01000003.1"/>
</dbReference>
<dbReference type="EMBL" id="QTKX01000003">
    <property type="protein sequence ID" value="MBS8266321.1"/>
    <property type="molecule type" value="Genomic_DNA"/>
</dbReference>
<evidence type="ECO:0000313" key="2">
    <source>
        <dbReference type="EMBL" id="MBS8266321.1"/>
    </source>
</evidence>
<feature type="transmembrane region" description="Helical" evidence="1">
    <location>
        <begin position="64"/>
        <end position="87"/>
    </location>
</feature>
<sequence length="176" mass="21091">MVNTIYGLIWAGILIKWGDWKNWRKYYPTVLFFILGDFLYMYLLSDHYPMWRYVPSPGDEEAGITNTHISFSIMAIKYPATCLAYLAHFPKHGFMKKTLYYLAWVIVYFANELVDLHFQLIKYFNGWNLWWSALFNSVMFLILKLHFHNPLFAWIASVVFILFLWNQFDVPATVFR</sequence>
<organism evidence="2 3">
    <name type="scientific">Mesobacillus boroniphilus</name>
    <dbReference type="NCBI Taxonomy" id="308892"/>
    <lineage>
        <taxon>Bacteria</taxon>
        <taxon>Bacillati</taxon>
        <taxon>Bacillota</taxon>
        <taxon>Bacilli</taxon>
        <taxon>Bacillales</taxon>
        <taxon>Bacillaceae</taxon>
        <taxon>Mesobacillus</taxon>
    </lineage>
</organism>
<evidence type="ECO:0000313" key="3">
    <source>
        <dbReference type="Proteomes" id="UP000761411"/>
    </source>
</evidence>